<dbReference type="PANTHER" id="PTHR43163">
    <property type="entry name" value="DIPEPTIDE TRANSPORT SYSTEM PERMEASE PROTEIN DPPB-RELATED"/>
    <property type="match status" value="1"/>
</dbReference>
<name>A0A2M8P441_9CHLR</name>
<dbReference type="InterPro" id="IPR000515">
    <property type="entry name" value="MetI-like"/>
</dbReference>
<feature type="transmembrane region" description="Helical" evidence="7">
    <location>
        <begin position="12"/>
        <end position="31"/>
    </location>
</feature>
<dbReference type="CDD" id="cd06261">
    <property type="entry name" value="TM_PBP2"/>
    <property type="match status" value="1"/>
</dbReference>
<dbReference type="Gene3D" id="1.10.3720.10">
    <property type="entry name" value="MetI-like"/>
    <property type="match status" value="1"/>
</dbReference>
<gene>
    <name evidence="9" type="ORF">CUN51_01435</name>
</gene>
<feature type="transmembrane region" description="Helical" evidence="7">
    <location>
        <begin position="157"/>
        <end position="182"/>
    </location>
</feature>
<keyword evidence="5 7" id="KW-1133">Transmembrane helix</keyword>
<dbReference type="PROSITE" id="PS50928">
    <property type="entry name" value="ABC_TM1"/>
    <property type="match status" value="1"/>
</dbReference>
<feature type="domain" description="ABC transmembrane type-1" evidence="8">
    <location>
        <begin position="121"/>
        <end position="329"/>
    </location>
</feature>
<evidence type="ECO:0000256" key="7">
    <source>
        <dbReference type="RuleBase" id="RU363032"/>
    </source>
</evidence>
<dbReference type="GO" id="GO:0055085">
    <property type="term" value="P:transmembrane transport"/>
    <property type="evidence" value="ECO:0007669"/>
    <property type="project" value="InterPro"/>
</dbReference>
<keyword evidence="6 7" id="KW-0472">Membrane</keyword>
<evidence type="ECO:0000256" key="4">
    <source>
        <dbReference type="ARBA" id="ARBA00022692"/>
    </source>
</evidence>
<dbReference type="InterPro" id="IPR045621">
    <property type="entry name" value="BPD_transp_1_N"/>
</dbReference>
<evidence type="ECO:0000256" key="6">
    <source>
        <dbReference type="ARBA" id="ARBA00023136"/>
    </source>
</evidence>
<dbReference type="InterPro" id="IPR035906">
    <property type="entry name" value="MetI-like_sf"/>
</dbReference>
<keyword evidence="3" id="KW-1003">Cell membrane</keyword>
<comment type="subcellular location">
    <subcellularLocation>
        <location evidence="1 7">Cell membrane</location>
        <topology evidence="1 7">Multi-pass membrane protein</topology>
    </subcellularLocation>
</comment>
<evidence type="ECO:0000313" key="9">
    <source>
        <dbReference type="EMBL" id="PJF32318.1"/>
    </source>
</evidence>
<dbReference type="SUPFAM" id="SSF161098">
    <property type="entry name" value="MetI-like"/>
    <property type="match status" value="1"/>
</dbReference>
<protein>
    <recommendedName>
        <fullName evidence="8">ABC transmembrane type-1 domain-containing protein</fullName>
    </recommendedName>
</protein>
<evidence type="ECO:0000256" key="3">
    <source>
        <dbReference type="ARBA" id="ARBA00022475"/>
    </source>
</evidence>
<evidence type="ECO:0000259" key="8">
    <source>
        <dbReference type="PROSITE" id="PS50928"/>
    </source>
</evidence>
<comment type="caution">
    <text evidence="9">The sequence shown here is derived from an EMBL/GenBank/DDBJ whole genome shotgun (WGS) entry which is preliminary data.</text>
</comment>
<keyword evidence="4 7" id="KW-0812">Transmembrane</keyword>
<organism evidence="9 10">
    <name type="scientific">Candidatus Thermofonsia Clade 1 bacterium</name>
    <dbReference type="NCBI Taxonomy" id="2364210"/>
    <lineage>
        <taxon>Bacteria</taxon>
        <taxon>Bacillati</taxon>
        <taxon>Chloroflexota</taxon>
        <taxon>Candidatus Thermofontia</taxon>
        <taxon>Candidatus Thermofonsia Clade 1</taxon>
    </lineage>
</organism>
<sequence length="343" mass="39123">MTQYILRRVLQSIPLLFIISFILFNFTNALGDPMAVFAESRNRPSARDREIIMKRLGLDRPILEQYLIWLVGNDWMPPIAIPTDDGGVRYEQGTRRGVLRGDLGLSFVTRRPAWTRIEERLPWTLVLMVPSYIIVVVLAIAIGIFSAVRQYSFWDNLITSLSFFFYSMPIFFIALLSIYIFAVQFRRWGLEPIKWGGTGDGSFGSLLQHMVLPVFCLVAIQLAGYVRFIRSSMLEVLSQDYIRTARAKGLAEGNVVRRHAFKNASLPLVTLIGLDLPFLLAGAVVTERIFAWPGMGRLFIESFERADIPVMMAILMVLSIAVVVFQLLTDIVYTWLDPRIRYS</sequence>
<reference evidence="9 10" key="1">
    <citation type="submission" date="2017-11" db="EMBL/GenBank/DDBJ databases">
        <title>Evolution of Phototrophy in the Chloroflexi Phylum Driven by Horizontal Gene Transfer.</title>
        <authorList>
            <person name="Ward L.M."/>
            <person name="Hemp J."/>
            <person name="Shih P.M."/>
            <person name="Mcglynn S.E."/>
            <person name="Fischer W."/>
        </authorList>
    </citation>
    <scope>NUCLEOTIDE SEQUENCE [LARGE SCALE GENOMIC DNA]</scope>
    <source>
        <strain evidence="9">CP2_2F</strain>
    </source>
</reference>
<dbReference type="Pfam" id="PF19300">
    <property type="entry name" value="BPD_transp_1_N"/>
    <property type="match status" value="1"/>
</dbReference>
<feature type="transmembrane region" description="Helical" evidence="7">
    <location>
        <begin position="121"/>
        <end position="145"/>
    </location>
</feature>
<feature type="transmembrane region" description="Helical" evidence="7">
    <location>
        <begin position="310"/>
        <end position="336"/>
    </location>
</feature>
<evidence type="ECO:0000256" key="5">
    <source>
        <dbReference type="ARBA" id="ARBA00022989"/>
    </source>
</evidence>
<dbReference type="PANTHER" id="PTHR43163:SF9">
    <property type="entry name" value="ABC TRANSPORTER PERMEASE PROTEIN"/>
    <property type="match status" value="1"/>
</dbReference>
<evidence type="ECO:0000256" key="1">
    <source>
        <dbReference type="ARBA" id="ARBA00004651"/>
    </source>
</evidence>
<evidence type="ECO:0000256" key="2">
    <source>
        <dbReference type="ARBA" id="ARBA00022448"/>
    </source>
</evidence>
<feature type="transmembrane region" description="Helical" evidence="7">
    <location>
        <begin position="202"/>
        <end position="226"/>
    </location>
</feature>
<dbReference type="Pfam" id="PF00528">
    <property type="entry name" value="BPD_transp_1"/>
    <property type="match status" value="1"/>
</dbReference>
<dbReference type="EMBL" id="PGTK01000001">
    <property type="protein sequence ID" value="PJF32318.1"/>
    <property type="molecule type" value="Genomic_DNA"/>
</dbReference>
<accession>A0A2M8P441</accession>
<proteinExistence type="inferred from homology"/>
<evidence type="ECO:0000313" key="10">
    <source>
        <dbReference type="Proteomes" id="UP000228921"/>
    </source>
</evidence>
<comment type="similarity">
    <text evidence="7">Belongs to the binding-protein-dependent transport system permease family.</text>
</comment>
<dbReference type="GO" id="GO:0005886">
    <property type="term" value="C:plasma membrane"/>
    <property type="evidence" value="ECO:0007669"/>
    <property type="project" value="UniProtKB-SubCell"/>
</dbReference>
<dbReference type="Proteomes" id="UP000228921">
    <property type="component" value="Unassembled WGS sequence"/>
</dbReference>
<feature type="transmembrane region" description="Helical" evidence="7">
    <location>
        <begin position="266"/>
        <end position="290"/>
    </location>
</feature>
<keyword evidence="2 7" id="KW-0813">Transport</keyword>
<dbReference type="AlphaFoldDB" id="A0A2M8P441"/>